<organism evidence="1">
    <name type="scientific">Anguilla anguilla</name>
    <name type="common">European freshwater eel</name>
    <name type="synonym">Muraena anguilla</name>
    <dbReference type="NCBI Taxonomy" id="7936"/>
    <lineage>
        <taxon>Eukaryota</taxon>
        <taxon>Metazoa</taxon>
        <taxon>Chordata</taxon>
        <taxon>Craniata</taxon>
        <taxon>Vertebrata</taxon>
        <taxon>Euteleostomi</taxon>
        <taxon>Actinopterygii</taxon>
        <taxon>Neopterygii</taxon>
        <taxon>Teleostei</taxon>
        <taxon>Anguilliformes</taxon>
        <taxon>Anguillidae</taxon>
        <taxon>Anguilla</taxon>
    </lineage>
</organism>
<reference evidence="1" key="2">
    <citation type="journal article" date="2015" name="Fish Shellfish Immunol.">
        <title>Early steps in the European eel (Anguilla anguilla)-Vibrio vulnificus interaction in the gills: Role of the RtxA13 toxin.</title>
        <authorList>
            <person name="Callol A."/>
            <person name="Pajuelo D."/>
            <person name="Ebbesson L."/>
            <person name="Teles M."/>
            <person name="MacKenzie S."/>
            <person name="Amaro C."/>
        </authorList>
    </citation>
    <scope>NUCLEOTIDE SEQUENCE</scope>
</reference>
<sequence length="32" mass="3761">MGSLSCCKVKHHPINFEAFVWIWADKMFLHAI</sequence>
<dbReference type="AlphaFoldDB" id="A0A0E9VKQ6"/>
<evidence type="ECO:0000313" key="1">
    <source>
        <dbReference type="EMBL" id="JAH77990.1"/>
    </source>
</evidence>
<accession>A0A0E9VKQ6</accession>
<proteinExistence type="predicted"/>
<name>A0A0E9VKQ6_ANGAN</name>
<protein>
    <submittedName>
        <fullName evidence="1">Uncharacterized protein</fullName>
    </submittedName>
</protein>
<dbReference type="EMBL" id="GBXM01030587">
    <property type="protein sequence ID" value="JAH77990.1"/>
    <property type="molecule type" value="Transcribed_RNA"/>
</dbReference>
<reference evidence="1" key="1">
    <citation type="submission" date="2014-11" db="EMBL/GenBank/DDBJ databases">
        <authorList>
            <person name="Amaro Gonzalez C."/>
        </authorList>
    </citation>
    <scope>NUCLEOTIDE SEQUENCE</scope>
</reference>